<dbReference type="PROSITE" id="PS51257">
    <property type="entry name" value="PROKAR_LIPOPROTEIN"/>
    <property type="match status" value="1"/>
</dbReference>
<accession>A0A1R3TC00</accession>
<feature type="active site" description="Nucleophile" evidence="7">
    <location>
        <position position="317"/>
    </location>
</feature>
<keyword evidence="4 7" id="KW-0133">Cell shape</keyword>
<feature type="domain" description="L,D-TPase catalytic" evidence="8">
    <location>
        <begin position="207"/>
        <end position="342"/>
    </location>
</feature>
<dbReference type="KEGG" id="psac:PSM36_2319"/>
<dbReference type="AlphaFoldDB" id="A0A1R3TC00"/>
<evidence type="ECO:0000256" key="1">
    <source>
        <dbReference type="ARBA" id="ARBA00004752"/>
    </source>
</evidence>
<organism evidence="9 10">
    <name type="scientific">Proteiniphilum saccharofermentans</name>
    <dbReference type="NCBI Taxonomy" id="1642647"/>
    <lineage>
        <taxon>Bacteria</taxon>
        <taxon>Pseudomonadati</taxon>
        <taxon>Bacteroidota</taxon>
        <taxon>Bacteroidia</taxon>
        <taxon>Bacteroidales</taxon>
        <taxon>Dysgonomonadaceae</taxon>
        <taxon>Proteiniphilum</taxon>
    </lineage>
</organism>
<proteinExistence type="inferred from homology"/>
<dbReference type="GO" id="GO:0008360">
    <property type="term" value="P:regulation of cell shape"/>
    <property type="evidence" value="ECO:0007669"/>
    <property type="project" value="UniProtKB-UniRule"/>
</dbReference>
<dbReference type="Gene3D" id="2.40.440.10">
    <property type="entry name" value="L,D-transpeptidase catalytic domain-like"/>
    <property type="match status" value="1"/>
</dbReference>
<dbReference type="GO" id="GO:0071555">
    <property type="term" value="P:cell wall organization"/>
    <property type="evidence" value="ECO:0007669"/>
    <property type="project" value="UniProtKB-UniRule"/>
</dbReference>
<dbReference type="UniPathway" id="UPA00219"/>
<name>A0A1R3TC00_9BACT</name>
<dbReference type="PROSITE" id="PS52029">
    <property type="entry name" value="LD_TPASE"/>
    <property type="match status" value="1"/>
</dbReference>
<keyword evidence="5 7" id="KW-0573">Peptidoglycan synthesis</keyword>
<reference evidence="9 10" key="1">
    <citation type="submission" date="2016-08" db="EMBL/GenBank/DDBJ databases">
        <authorList>
            <person name="Seilhamer J.J."/>
        </authorList>
    </citation>
    <scope>NUCLEOTIDE SEQUENCE [LARGE SCALE GENOMIC DNA]</scope>
    <source>
        <strain evidence="9">M3/6</strain>
    </source>
</reference>
<sequence>MRRTVKSFLHLSLTIPVLIAISCNSCKSGDDDQPSSSTPDTTAIDHQEEIKKELTAEDIRLEKNIRYDKYLLDDEYPYKDTTRHFQWEKIQEQIAVIENAMAEGGKWGVLNNYRNMNKEAPTVADFVRNEYKRVSDQFGVERYQSAPLYSVDGDTTLLRYGRDGWIVRLPENDTTEMVRVKGVSFVGEFLVPKRYIISWGDSVRFDKVIAVDVTNQNIATLEKKGNSWHILSMNHATTGVHKPPYAQETPTGIFAVQEKKEKMFYLRDGTSEIAGFAPYATRFTNGAYVHGVPTQYPNKSIIESSPTLGTTPRSHMCVRNASSHSKFVFDWATVKESVVIVID</sequence>
<dbReference type="Proteomes" id="UP000187464">
    <property type="component" value="Chromosome I"/>
</dbReference>
<evidence type="ECO:0000313" key="10">
    <source>
        <dbReference type="Proteomes" id="UP000187464"/>
    </source>
</evidence>
<feature type="active site" description="Proton donor/acceptor" evidence="7">
    <location>
        <position position="290"/>
    </location>
</feature>
<evidence type="ECO:0000256" key="6">
    <source>
        <dbReference type="ARBA" id="ARBA00023316"/>
    </source>
</evidence>
<dbReference type="GO" id="GO:0016740">
    <property type="term" value="F:transferase activity"/>
    <property type="evidence" value="ECO:0007669"/>
    <property type="project" value="UniProtKB-KW"/>
</dbReference>
<evidence type="ECO:0000259" key="8">
    <source>
        <dbReference type="PROSITE" id="PS52029"/>
    </source>
</evidence>
<dbReference type="EMBL" id="LT605205">
    <property type="protein sequence ID" value="SCD21124.1"/>
    <property type="molecule type" value="Genomic_DNA"/>
</dbReference>
<evidence type="ECO:0000256" key="3">
    <source>
        <dbReference type="ARBA" id="ARBA00022679"/>
    </source>
</evidence>
<gene>
    <name evidence="9" type="ORF">PSM36_2319</name>
</gene>
<dbReference type="CDD" id="cd16913">
    <property type="entry name" value="YkuD_like"/>
    <property type="match status" value="1"/>
</dbReference>
<dbReference type="InterPro" id="IPR005490">
    <property type="entry name" value="LD_TPept_cat_dom"/>
</dbReference>
<dbReference type="SUPFAM" id="SSF141523">
    <property type="entry name" value="L,D-transpeptidase catalytic domain-like"/>
    <property type="match status" value="1"/>
</dbReference>
<protein>
    <recommendedName>
        <fullName evidence="8">L,D-TPase catalytic domain-containing protein</fullName>
    </recommendedName>
</protein>
<dbReference type="GO" id="GO:0009252">
    <property type="term" value="P:peptidoglycan biosynthetic process"/>
    <property type="evidence" value="ECO:0007669"/>
    <property type="project" value="UniProtKB-UniPathway"/>
</dbReference>
<keyword evidence="3" id="KW-0808">Transferase</keyword>
<evidence type="ECO:0000256" key="7">
    <source>
        <dbReference type="PROSITE-ProRule" id="PRU01373"/>
    </source>
</evidence>
<evidence type="ECO:0000256" key="5">
    <source>
        <dbReference type="ARBA" id="ARBA00022984"/>
    </source>
</evidence>
<comment type="pathway">
    <text evidence="1 7">Cell wall biogenesis; peptidoglycan biosynthesis.</text>
</comment>
<keyword evidence="10" id="KW-1185">Reference proteome</keyword>
<dbReference type="InterPro" id="IPR038063">
    <property type="entry name" value="Transpep_catalytic_dom"/>
</dbReference>
<evidence type="ECO:0000256" key="2">
    <source>
        <dbReference type="ARBA" id="ARBA00005992"/>
    </source>
</evidence>
<evidence type="ECO:0000313" key="9">
    <source>
        <dbReference type="EMBL" id="SCD21124.1"/>
    </source>
</evidence>
<keyword evidence="6 7" id="KW-0961">Cell wall biogenesis/degradation</keyword>
<dbReference type="Pfam" id="PF03734">
    <property type="entry name" value="YkuD"/>
    <property type="match status" value="1"/>
</dbReference>
<dbReference type="GO" id="GO:0004180">
    <property type="term" value="F:carboxypeptidase activity"/>
    <property type="evidence" value="ECO:0007669"/>
    <property type="project" value="UniProtKB-ARBA"/>
</dbReference>
<evidence type="ECO:0000256" key="4">
    <source>
        <dbReference type="ARBA" id="ARBA00022960"/>
    </source>
</evidence>
<comment type="similarity">
    <text evidence="2">Belongs to the YkuD family.</text>
</comment>
<dbReference type="RefSeq" id="WP_076930989.1">
    <property type="nucleotide sequence ID" value="NZ_LT605205.1"/>
</dbReference>